<protein>
    <submittedName>
        <fullName evidence="1">CRISPR system CASCADE complex protein CasB</fullName>
    </submittedName>
</protein>
<dbReference type="HOGENOM" id="CLU_081588_2_0_9"/>
<gene>
    <name evidence="1" type="primary">casB</name>
    <name evidence="1" type="ORF">HMPREF0072_0860</name>
</gene>
<evidence type="ECO:0000313" key="2">
    <source>
        <dbReference type="Proteomes" id="UP000005984"/>
    </source>
</evidence>
<dbReference type="STRING" id="525254.HMPREF0072_0860"/>
<dbReference type="CDD" id="cd09731">
    <property type="entry name" value="Cse2_I-E"/>
    <property type="match status" value="1"/>
</dbReference>
<comment type="caution">
    <text evidence="1">The sequence shown here is derived from an EMBL/GenBank/DDBJ whole genome shotgun (WGS) entry which is preliminary data.</text>
</comment>
<dbReference type="Gene3D" id="1.10.520.40">
    <property type="entry name" value="CRISPR-associated protein Cse2"/>
    <property type="match status" value="1"/>
</dbReference>
<dbReference type="Proteomes" id="UP000005984">
    <property type="component" value="Unassembled WGS sequence"/>
</dbReference>
<sequence length="203" mass="23590">MEDSKLNVYKETAKILRLLDNDRDKPSTKAIFANIRNSINKDSSVNMDALAFVFHNIPEEFLGSNKNLNDYEKAILTAVQMYALHQQAKVDTVLKLDYEEGEKKQNLGDALKTARDKEDDTKALDRRFNAMITSSNFDELSHHLRQMIKLLKAKSDVKVDYASLADDLYWFLKNQREGLKIKWSRSYYKFNKKEGDEKNAKQN</sequence>
<proteinExistence type="predicted"/>
<dbReference type="NCBIfam" id="TIGR02548">
    <property type="entry name" value="casB_cse2"/>
    <property type="match status" value="1"/>
</dbReference>
<accession>C2BEU0</accession>
<organism evidence="1 2">
    <name type="scientific">Anaerococcus lactolyticus ATCC 51172</name>
    <dbReference type="NCBI Taxonomy" id="525254"/>
    <lineage>
        <taxon>Bacteria</taxon>
        <taxon>Bacillati</taxon>
        <taxon>Bacillota</taxon>
        <taxon>Tissierellia</taxon>
        <taxon>Tissierellales</taxon>
        <taxon>Peptoniphilaceae</taxon>
        <taxon>Anaerococcus</taxon>
    </lineage>
</organism>
<evidence type="ECO:0000313" key="1">
    <source>
        <dbReference type="EMBL" id="EEI86602.1"/>
    </source>
</evidence>
<name>C2BEU0_9FIRM</name>
<dbReference type="Pfam" id="PF09485">
    <property type="entry name" value="CRISPR_Cse2"/>
    <property type="match status" value="1"/>
</dbReference>
<dbReference type="RefSeq" id="WP_004826833.1">
    <property type="nucleotide sequence ID" value="NZ_GG666044.1"/>
</dbReference>
<dbReference type="InterPro" id="IPR038287">
    <property type="entry name" value="Cse2_sf"/>
</dbReference>
<dbReference type="AlphaFoldDB" id="C2BEU0"/>
<reference evidence="1 2" key="1">
    <citation type="submission" date="2008-10" db="EMBL/GenBank/DDBJ databases">
        <authorList>
            <person name="Qin X."/>
            <person name="Bachman B."/>
            <person name="Battles P."/>
            <person name="Bell A."/>
            <person name="Bess C."/>
            <person name="Bickham C."/>
            <person name="Chaboub L."/>
            <person name="Chen D."/>
            <person name="Coyle M."/>
            <person name="Deiros D.R."/>
            <person name="Dinh H."/>
            <person name="Forbes L."/>
            <person name="Fowler G."/>
            <person name="Francisco L."/>
            <person name="Fu Q."/>
            <person name="Gubbala S."/>
            <person name="Hale W."/>
            <person name="Han Y."/>
            <person name="Hemphill L."/>
            <person name="Highlander S.K."/>
            <person name="Hirani K."/>
            <person name="Hogues M."/>
            <person name="Jackson L."/>
            <person name="Jakkamsetti A."/>
            <person name="Javaid M."/>
            <person name="Jiang H."/>
            <person name="Korchina V."/>
            <person name="Kovar C."/>
            <person name="Lara F."/>
            <person name="Lee S."/>
            <person name="Mata R."/>
            <person name="Mathew T."/>
            <person name="Moen C."/>
            <person name="Morales K."/>
            <person name="Munidasa M."/>
            <person name="Nazareth L."/>
            <person name="Ngo R."/>
            <person name="Nguyen L."/>
            <person name="Okwuonu G."/>
            <person name="Ongeri F."/>
            <person name="Patil S."/>
            <person name="Petrosino J."/>
            <person name="Pham C."/>
            <person name="Pham P."/>
            <person name="Pu L.-L."/>
            <person name="Puazo M."/>
            <person name="Raj R."/>
            <person name="Reid J."/>
            <person name="Rouhana J."/>
            <person name="Saada N."/>
            <person name="Shang Y."/>
            <person name="Simmons D."/>
            <person name="Thornton R."/>
            <person name="Warren J."/>
            <person name="Weissenberger G."/>
            <person name="Zhang J."/>
            <person name="Zhang L."/>
            <person name="Zhou C."/>
            <person name="Zhu D."/>
            <person name="Muzny D."/>
            <person name="Worley K."/>
            <person name="Gibbs R."/>
        </authorList>
    </citation>
    <scope>NUCLEOTIDE SEQUENCE [LARGE SCALE GENOMIC DNA]</scope>
    <source>
        <strain evidence="1 2">ATCC 51172</strain>
    </source>
</reference>
<dbReference type="EMBL" id="ABYO01000191">
    <property type="protein sequence ID" value="EEI86602.1"/>
    <property type="molecule type" value="Genomic_DNA"/>
</dbReference>
<dbReference type="eggNOG" id="ENOG5032UPV">
    <property type="taxonomic scope" value="Bacteria"/>
</dbReference>
<keyword evidence="2" id="KW-1185">Reference proteome</keyword>
<dbReference type="InterPro" id="IPR013382">
    <property type="entry name" value="CRISPR-assoc_prot_Cse2"/>
</dbReference>